<evidence type="ECO:0000256" key="2">
    <source>
        <dbReference type="ARBA" id="ARBA00005077"/>
    </source>
</evidence>
<keyword evidence="11" id="KW-0028">Amino-acid biosynthesis</keyword>
<dbReference type="InterPro" id="IPR017926">
    <property type="entry name" value="GATASE"/>
</dbReference>
<dbReference type="PROSITE" id="PS51273">
    <property type="entry name" value="GATASE_TYPE_1"/>
    <property type="match status" value="1"/>
</dbReference>
<feature type="binding site" evidence="11">
    <location>
        <position position="292"/>
    </location>
    <ligand>
        <name>L-glutamine</name>
        <dbReference type="ChEBI" id="CHEBI:58359"/>
    </ligand>
</feature>
<comment type="pathway">
    <text evidence="1 11">Pyrimidine metabolism; UMP biosynthesis via de novo pathway; (S)-dihydroorotate from bicarbonate: step 1/3.</text>
</comment>
<feature type="active site" evidence="11">
    <location>
        <position position="334"/>
    </location>
</feature>
<dbReference type="STRING" id="1121421.SAMN02745123_00202"/>
<dbReference type="Pfam" id="PF00988">
    <property type="entry name" value="CPSase_sm_chain"/>
    <property type="match status" value="1"/>
</dbReference>
<sequence length="360" mass="39634">MQAYLALEDGTIFTGKAFGATGEEWGEVVFNTGMTGYQEVLTDPSYCGQIVVMTYPLIGNYGINKDDFEAKNSFVRGFVVKEECDRPSNWRVSNKINEFLAREGVIGISGIDTRALTKLIRNHGTMRGIISTEVLEPRDLVEKAKQCPQISGQELVPTVATKEIFTVSGSGQRVVLLDFGAKANIVRCLNQRGCEVVVVPPTTSVEEIKALRPEGIMLSNGPGDPTNVPYAIKTVRELIGQYPVFGICLGHQILGLAVGGQTYKLKFGHRGANHPVKDLQSGRVYITSQNHGFTVDRNSLPADIEVSHINLNDNTVEGLHHKTLPVFSVQYHPEAAPGPMDSEYLFDRFLENMKQYVTQS</sequence>
<keyword evidence="14" id="KW-1185">Reference proteome</keyword>
<feature type="binding site" evidence="11">
    <location>
        <position position="221"/>
    </location>
    <ligand>
        <name>L-glutamine</name>
        <dbReference type="ChEBI" id="CHEBI:58359"/>
    </ligand>
</feature>
<dbReference type="GO" id="GO:0004088">
    <property type="term" value="F:carbamoyl-phosphate synthase (glutamine-hydrolyzing) activity"/>
    <property type="evidence" value="ECO:0007669"/>
    <property type="project" value="UniProtKB-UniRule"/>
</dbReference>
<dbReference type="GO" id="GO:0044205">
    <property type="term" value="P:'de novo' UMP biosynthetic process"/>
    <property type="evidence" value="ECO:0007669"/>
    <property type="project" value="UniProtKB-UniRule"/>
</dbReference>
<dbReference type="InterPro" id="IPR050472">
    <property type="entry name" value="Anth_synth/Amidotransfase"/>
</dbReference>
<gene>
    <name evidence="11" type="primary">carA</name>
    <name evidence="13" type="ORF">SAMN02745123_00202</name>
</gene>
<name>A0A1M6NLC7_9FIRM</name>
<dbReference type="FunFam" id="3.40.50.880:FF:000029">
    <property type="entry name" value="Carbamoyl-phosphate synthase small chain"/>
    <property type="match status" value="1"/>
</dbReference>
<evidence type="ECO:0000256" key="11">
    <source>
        <dbReference type="HAMAP-Rule" id="MF_01209"/>
    </source>
</evidence>
<dbReference type="HAMAP" id="MF_01209">
    <property type="entry name" value="CPSase_S_chain"/>
    <property type="match status" value="1"/>
</dbReference>
<evidence type="ECO:0000259" key="12">
    <source>
        <dbReference type="SMART" id="SM01097"/>
    </source>
</evidence>
<evidence type="ECO:0000256" key="10">
    <source>
        <dbReference type="ARBA" id="ARBA00049285"/>
    </source>
</evidence>
<dbReference type="InterPro" id="IPR006274">
    <property type="entry name" value="CarbamoylP_synth_ssu"/>
</dbReference>
<proteinExistence type="inferred from homology"/>
<dbReference type="PRINTS" id="PR00097">
    <property type="entry name" value="ANTSNTHASEII"/>
</dbReference>
<dbReference type="PRINTS" id="PR00099">
    <property type="entry name" value="CPSGATASE"/>
</dbReference>
<dbReference type="GO" id="GO:0006526">
    <property type="term" value="P:L-arginine biosynthetic process"/>
    <property type="evidence" value="ECO:0007669"/>
    <property type="project" value="UniProtKB-UniRule"/>
</dbReference>
<keyword evidence="11" id="KW-0055">Arginine biosynthesis</keyword>
<dbReference type="InterPro" id="IPR029062">
    <property type="entry name" value="Class_I_gatase-like"/>
</dbReference>
<evidence type="ECO:0000313" key="13">
    <source>
        <dbReference type="EMBL" id="SHJ96539.1"/>
    </source>
</evidence>
<comment type="pathway">
    <text evidence="2 11">Amino-acid biosynthesis; L-arginine biosynthesis; carbamoyl phosphate from bicarbonate: step 1/1.</text>
</comment>
<comment type="subunit">
    <text evidence="11">Composed of two chains; the small (or glutamine) chain promotes the hydrolysis of glutamine to ammonia, which is used by the large (or ammonia) chain to synthesize carbamoyl phosphate. Tetramer of heterodimers (alpha,beta)4.</text>
</comment>
<feature type="binding site" evidence="11">
    <location>
        <position position="249"/>
    </location>
    <ligand>
        <name>L-glutamine</name>
        <dbReference type="ChEBI" id="CHEBI:58359"/>
    </ligand>
</feature>
<feature type="binding site" evidence="11">
    <location>
        <position position="223"/>
    </location>
    <ligand>
        <name>L-glutamine</name>
        <dbReference type="ChEBI" id="CHEBI:58359"/>
    </ligand>
</feature>
<dbReference type="SUPFAM" id="SSF52021">
    <property type="entry name" value="Carbamoyl phosphate synthetase, small subunit N-terminal domain"/>
    <property type="match status" value="1"/>
</dbReference>
<dbReference type="FunFam" id="3.50.30.20:FF:000001">
    <property type="entry name" value="Carbamoyl-phosphate synthase small chain"/>
    <property type="match status" value="1"/>
</dbReference>
<dbReference type="PRINTS" id="PR00096">
    <property type="entry name" value="GATASE"/>
</dbReference>
<feature type="binding site" evidence="11">
    <location>
        <position position="290"/>
    </location>
    <ligand>
        <name>L-glutamine</name>
        <dbReference type="ChEBI" id="CHEBI:58359"/>
    </ligand>
</feature>
<protein>
    <recommendedName>
        <fullName evidence="11">Carbamoyl phosphate synthase small chain</fullName>
        <ecNumber evidence="11">6.3.5.5</ecNumber>
    </recommendedName>
    <alternativeName>
        <fullName evidence="11">Carbamoyl phosphate synthetase glutamine chain</fullName>
    </alternativeName>
</protein>
<evidence type="ECO:0000256" key="6">
    <source>
        <dbReference type="ARBA" id="ARBA00022840"/>
    </source>
</evidence>
<evidence type="ECO:0000256" key="4">
    <source>
        <dbReference type="ARBA" id="ARBA00022598"/>
    </source>
</evidence>
<comment type="catalytic activity">
    <reaction evidence="10 11">
        <text>L-glutamine + H2O = L-glutamate + NH4(+)</text>
        <dbReference type="Rhea" id="RHEA:15889"/>
        <dbReference type="ChEBI" id="CHEBI:15377"/>
        <dbReference type="ChEBI" id="CHEBI:28938"/>
        <dbReference type="ChEBI" id="CHEBI:29985"/>
        <dbReference type="ChEBI" id="CHEBI:58359"/>
    </reaction>
</comment>
<comment type="catalytic activity">
    <reaction evidence="9 11">
        <text>hydrogencarbonate + L-glutamine + 2 ATP + H2O = carbamoyl phosphate + L-glutamate + 2 ADP + phosphate + 2 H(+)</text>
        <dbReference type="Rhea" id="RHEA:18633"/>
        <dbReference type="ChEBI" id="CHEBI:15377"/>
        <dbReference type="ChEBI" id="CHEBI:15378"/>
        <dbReference type="ChEBI" id="CHEBI:17544"/>
        <dbReference type="ChEBI" id="CHEBI:29985"/>
        <dbReference type="ChEBI" id="CHEBI:30616"/>
        <dbReference type="ChEBI" id="CHEBI:43474"/>
        <dbReference type="ChEBI" id="CHEBI:58228"/>
        <dbReference type="ChEBI" id="CHEBI:58359"/>
        <dbReference type="ChEBI" id="CHEBI:456216"/>
        <dbReference type="EC" id="6.3.5.5"/>
    </reaction>
</comment>
<dbReference type="InterPro" id="IPR036480">
    <property type="entry name" value="CarbP_synth_ssu_N_sf"/>
</dbReference>
<dbReference type="GO" id="GO:0006541">
    <property type="term" value="P:glutamine metabolic process"/>
    <property type="evidence" value="ECO:0007669"/>
    <property type="project" value="InterPro"/>
</dbReference>
<evidence type="ECO:0000256" key="7">
    <source>
        <dbReference type="ARBA" id="ARBA00022962"/>
    </source>
</evidence>
<comment type="function">
    <text evidence="11">Small subunit of the glutamine-dependent carbamoyl phosphate synthetase (CPSase). CPSase catalyzes the formation of carbamoyl phosphate from the ammonia moiety of glutamine, carbonate, and phosphate donated by ATP, constituting the first step of 2 biosynthetic pathways, one leading to arginine and/or urea and the other to pyrimidine nucleotides. The small subunit (glutamine amidotransferase) binds and cleaves glutamine to supply the large subunit with the substrate ammonia.</text>
</comment>
<dbReference type="UniPathway" id="UPA00068">
    <property type="reaction ID" value="UER00171"/>
</dbReference>
<feature type="region of interest" description="CPSase" evidence="11">
    <location>
        <begin position="1"/>
        <end position="173"/>
    </location>
</feature>
<dbReference type="InterPro" id="IPR002474">
    <property type="entry name" value="CarbamoylP_synth_ssu_N"/>
</dbReference>
<dbReference type="SUPFAM" id="SSF52317">
    <property type="entry name" value="Class I glutamine amidotransferase-like"/>
    <property type="match status" value="1"/>
</dbReference>
<accession>A0A1M6NLC7</accession>
<keyword evidence="4 11" id="KW-0436">Ligase</keyword>
<dbReference type="PANTHER" id="PTHR43418">
    <property type="entry name" value="MULTIFUNCTIONAL TRYPTOPHAN BIOSYNTHESIS PROTEIN-RELATED"/>
    <property type="match status" value="1"/>
</dbReference>
<dbReference type="Pfam" id="PF00117">
    <property type="entry name" value="GATase"/>
    <property type="match status" value="1"/>
</dbReference>
<dbReference type="CDD" id="cd01744">
    <property type="entry name" value="GATase1_CPSase"/>
    <property type="match status" value="1"/>
</dbReference>
<feature type="binding site" evidence="11">
    <location>
        <position position="252"/>
    </location>
    <ligand>
        <name>L-glutamine</name>
        <dbReference type="ChEBI" id="CHEBI:58359"/>
    </ligand>
</feature>
<evidence type="ECO:0000313" key="14">
    <source>
        <dbReference type="Proteomes" id="UP000183997"/>
    </source>
</evidence>
<dbReference type="NCBIfam" id="NF009475">
    <property type="entry name" value="PRK12838.1"/>
    <property type="match status" value="1"/>
</dbReference>
<evidence type="ECO:0000256" key="5">
    <source>
        <dbReference type="ARBA" id="ARBA00022741"/>
    </source>
</evidence>
<dbReference type="SMART" id="SM01097">
    <property type="entry name" value="CPSase_sm_chain"/>
    <property type="match status" value="1"/>
</dbReference>
<feature type="binding site" evidence="11">
    <location>
        <position position="45"/>
    </location>
    <ligand>
        <name>L-glutamine</name>
        <dbReference type="ChEBI" id="CHEBI:58359"/>
    </ligand>
</feature>
<evidence type="ECO:0000256" key="9">
    <source>
        <dbReference type="ARBA" id="ARBA00048816"/>
    </source>
</evidence>
<dbReference type="NCBIfam" id="TIGR01368">
    <property type="entry name" value="CPSaseIIsmall"/>
    <property type="match status" value="1"/>
</dbReference>
<dbReference type="OrthoDB" id="9804328at2"/>
<dbReference type="Gene3D" id="3.50.30.20">
    <property type="entry name" value="Carbamoyl-phosphate synthase small subunit, N-terminal domain"/>
    <property type="match status" value="1"/>
</dbReference>
<organism evidence="13 14">
    <name type="scientific">Desulforamulus aeronauticus DSM 10349</name>
    <dbReference type="NCBI Taxonomy" id="1121421"/>
    <lineage>
        <taxon>Bacteria</taxon>
        <taxon>Bacillati</taxon>
        <taxon>Bacillota</taxon>
        <taxon>Clostridia</taxon>
        <taxon>Eubacteriales</taxon>
        <taxon>Peptococcaceae</taxon>
        <taxon>Desulforamulus</taxon>
    </lineage>
</organism>
<dbReference type="EC" id="6.3.5.5" evidence="11"/>
<dbReference type="InterPro" id="IPR035686">
    <property type="entry name" value="CPSase_GATase1"/>
</dbReference>
<keyword evidence="5 11" id="KW-0547">Nucleotide-binding</keyword>
<dbReference type="RefSeq" id="WP_072910411.1">
    <property type="nucleotide sequence ID" value="NZ_FRAR01000004.1"/>
</dbReference>
<evidence type="ECO:0000256" key="8">
    <source>
        <dbReference type="ARBA" id="ARBA00022975"/>
    </source>
</evidence>
<keyword evidence="8 11" id="KW-0665">Pyrimidine biosynthesis</keyword>
<dbReference type="GO" id="GO:0004359">
    <property type="term" value="F:glutaminase activity"/>
    <property type="evidence" value="ECO:0007669"/>
    <property type="project" value="RHEA"/>
</dbReference>
<dbReference type="Proteomes" id="UP000183997">
    <property type="component" value="Unassembled WGS sequence"/>
</dbReference>
<reference evidence="14" key="1">
    <citation type="submission" date="2016-11" db="EMBL/GenBank/DDBJ databases">
        <authorList>
            <person name="Varghese N."/>
            <person name="Submissions S."/>
        </authorList>
    </citation>
    <scope>NUCLEOTIDE SEQUENCE [LARGE SCALE GENOMIC DNA]</scope>
    <source>
        <strain evidence="14">DSM 10349</strain>
    </source>
</reference>
<feature type="domain" description="Carbamoyl-phosphate synthase small subunit N-terminal" evidence="12">
    <location>
        <begin position="1"/>
        <end position="131"/>
    </location>
</feature>
<evidence type="ECO:0000256" key="3">
    <source>
        <dbReference type="ARBA" id="ARBA00007800"/>
    </source>
</evidence>
<dbReference type="EMBL" id="FRAR01000004">
    <property type="protein sequence ID" value="SHJ96539.1"/>
    <property type="molecule type" value="Genomic_DNA"/>
</dbReference>
<feature type="active site" description="Nucleophile" evidence="11">
    <location>
        <position position="248"/>
    </location>
</feature>
<dbReference type="GO" id="GO:0006207">
    <property type="term" value="P:'de novo' pyrimidine nucleobase biosynthetic process"/>
    <property type="evidence" value="ECO:0007669"/>
    <property type="project" value="InterPro"/>
</dbReference>
<keyword evidence="6 11" id="KW-0067">ATP-binding</keyword>
<dbReference type="GO" id="GO:0005524">
    <property type="term" value="F:ATP binding"/>
    <property type="evidence" value="ECO:0007669"/>
    <property type="project" value="UniProtKB-UniRule"/>
</dbReference>
<feature type="active site" evidence="11">
    <location>
        <position position="332"/>
    </location>
</feature>
<dbReference type="PANTHER" id="PTHR43418:SF7">
    <property type="entry name" value="CARBAMOYL-PHOSPHATE SYNTHASE SMALL CHAIN"/>
    <property type="match status" value="1"/>
</dbReference>
<comment type="similarity">
    <text evidence="3 11">Belongs to the CarA family.</text>
</comment>
<evidence type="ECO:0000256" key="1">
    <source>
        <dbReference type="ARBA" id="ARBA00004812"/>
    </source>
</evidence>
<feature type="binding site" evidence="11">
    <location>
        <position position="293"/>
    </location>
    <ligand>
        <name>L-glutamine</name>
        <dbReference type="ChEBI" id="CHEBI:58359"/>
    </ligand>
</feature>
<keyword evidence="7 11" id="KW-0315">Glutamine amidotransferase</keyword>
<dbReference type="AlphaFoldDB" id="A0A1M6NLC7"/>
<dbReference type="Gene3D" id="3.40.50.880">
    <property type="match status" value="1"/>
</dbReference>
<dbReference type="UniPathway" id="UPA00070">
    <property type="reaction ID" value="UER00115"/>
</dbReference>